<evidence type="ECO:0000256" key="4">
    <source>
        <dbReference type="ARBA" id="ARBA00022692"/>
    </source>
</evidence>
<dbReference type="InterPro" id="IPR005829">
    <property type="entry name" value="Sugar_transporter_CS"/>
</dbReference>
<dbReference type="InterPro" id="IPR003663">
    <property type="entry name" value="Sugar/inositol_transpt"/>
</dbReference>
<evidence type="ECO:0000313" key="9">
    <source>
        <dbReference type="EMBL" id="CEO56575.1"/>
    </source>
</evidence>
<comment type="subcellular location">
    <subcellularLocation>
        <location evidence="1">Membrane</location>
        <topology evidence="1">Multi-pass membrane protein</topology>
    </subcellularLocation>
</comment>
<feature type="transmembrane region" description="Helical" evidence="7">
    <location>
        <begin position="219"/>
        <end position="237"/>
    </location>
</feature>
<comment type="similarity">
    <text evidence="2">Belongs to the major facilitator superfamily. Sugar transporter (TC 2.A.1.1) family.</text>
</comment>
<feature type="transmembrane region" description="Helical" evidence="7">
    <location>
        <begin position="291"/>
        <end position="317"/>
    </location>
</feature>
<dbReference type="PANTHER" id="PTHR48020:SF40">
    <property type="entry name" value="MAJOR FACILITATOR SUPERFAMILY (MFS) PROFILE DOMAIN-CONTAINING PROTEIN"/>
    <property type="match status" value="1"/>
</dbReference>
<dbReference type="GO" id="GO:0015798">
    <property type="term" value="P:myo-inositol transport"/>
    <property type="evidence" value="ECO:0007669"/>
    <property type="project" value="UniProtKB-ARBA"/>
</dbReference>
<feature type="transmembrane region" description="Helical" evidence="7">
    <location>
        <begin position="510"/>
        <end position="535"/>
    </location>
</feature>
<dbReference type="AlphaFoldDB" id="A0A0B7KNU2"/>
<gene>
    <name evidence="9" type="ORF">BN869_000012633_1</name>
</gene>
<dbReference type="InterPro" id="IPR036259">
    <property type="entry name" value="MFS_trans_sf"/>
</dbReference>
<evidence type="ECO:0000256" key="5">
    <source>
        <dbReference type="ARBA" id="ARBA00022989"/>
    </source>
</evidence>
<dbReference type="PRINTS" id="PR00171">
    <property type="entry name" value="SUGRTRNSPORT"/>
</dbReference>
<protein>
    <recommendedName>
        <fullName evidence="8">Major facilitator superfamily (MFS) profile domain-containing protein</fullName>
    </recommendedName>
</protein>
<dbReference type="GO" id="GO:0022857">
    <property type="term" value="F:transmembrane transporter activity"/>
    <property type="evidence" value="ECO:0007669"/>
    <property type="project" value="InterPro"/>
</dbReference>
<reference evidence="9" key="1">
    <citation type="submission" date="2015-01" db="EMBL/GenBank/DDBJ databases">
        <authorList>
            <person name="Durling Mikael"/>
        </authorList>
    </citation>
    <scope>NUCLEOTIDE SEQUENCE</scope>
</reference>
<dbReference type="Gene3D" id="1.20.1250.20">
    <property type="entry name" value="MFS general substrate transporter like domains"/>
    <property type="match status" value="1"/>
</dbReference>
<feature type="transmembrane region" description="Helical" evidence="7">
    <location>
        <begin position="412"/>
        <end position="434"/>
    </location>
</feature>
<feature type="transmembrane region" description="Helical" evidence="7">
    <location>
        <begin position="159"/>
        <end position="177"/>
    </location>
</feature>
<dbReference type="InterPro" id="IPR020846">
    <property type="entry name" value="MFS_dom"/>
</dbReference>
<organism evidence="9">
    <name type="scientific">Bionectria ochroleuca</name>
    <name type="common">Gliocladium roseum</name>
    <dbReference type="NCBI Taxonomy" id="29856"/>
    <lineage>
        <taxon>Eukaryota</taxon>
        <taxon>Fungi</taxon>
        <taxon>Dikarya</taxon>
        <taxon>Ascomycota</taxon>
        <taxon>Pezizomycotina</taxon>
        <taxon>Sordariomycetes</taxon>
        <taxon>Hypocreomycetidae</taxon>
        <taxon>Hypocreales</taxon>
        <taxon>Bionectriaceae</taxon>
        <taxon>Clonostachys</taxon>
    </lineage>
</organism>
<feature type="transmembrane region" description="Helical" evidence="7">
    <location>
        <begin position="189"/>
        <end position="207"/>
    </location>
</feature>
<dbReference type="InterPro" id="IPR050814">
    <property type="entry name" value="Myo-inositol_Transporter"/>
</dbReference>
<accession>A0A0B7KNU2</accession>
<evidence type="ECO:0000256" key="6">
    <source>
        <dbReference type="ARBA" id="ARBA00023136"/>
    </source>
</evidence>
<feature type="domain" description="Major facilitator superfamily (MFS) profile" evidence="8">
    <location>
        <begin position="111"/>
        <end position="602"/>
    </location>
</feature>
<dbReference type="EMBL" id="CDPU01000069">
    <property type="protein sequence ID" value="CEO56575.1"/>
    <property type="molecule type" value="Genomic_DNA"/>
</dbReference>
<evidence type="ECO:0000256" key="1">
    <source>
        <dbReference type="ARBA" id="ARBA00004141"/>
    </source>
</evidence>
<keyword evidence="4 7" id="KW-0812">Transmembrane</keyword>
<sequence length="668" mass="73650">MEDQSSENTPHQRKTFGDLARSFTANRTNLDRIDIADPLRGVSNPDIRDDMKQLFPNSQSSGINQEEWDKAIILAKLGTRPPPLGRFTQEELDSLKAEREQVFFQSGILPVILTVALAAFLQGHVQSSINAGSLFESLLKLDAGSAQNEIGTRKKDWEIGGMNASPFLAAAIIGAPISLPTNYYIGRRGALIVSALLIIASSVSSAFCQDWIQLLGVRIIGGVGMGIKAVSAPILAAETATGYWRGSILITWQLWVACGIMIGFVANLVIAKATNVLFLKQNDIETSDSNHWLALQLILGAPLVASVALLISVYFCYESSRFYMREESPNFDPNQALKILLRIRKSKLQALRDIILIRWSEKLKRLSESNGPAGESCSPEQGLTYASQLRVVLRLSLNQYRTLFKTRRLRNAVWSTSTVALAQQLCGINVFAFYSNVVFNGTDSTIDKPMLYSFGFGAINFLFCLPAMRTIDTFGRRTWLLATLPIMGILLAGAAGAFPLDDSTVVSTRVAAGISLILIFVAVYSPGLGPIPFTLASESFPLSHREAGASAAIATNLFFAGILTIIIPAMKQAFKTPGLLGFFAGMNFVALILVFFIVEETRMFSLEELDEVYNQPKSKFAKYQLSEILPYFVKRYLFFQGGTKPPLRYDEWIAREQDIPLEDLDATR</sequence>
<evidence type="ECO:0000256" key="2">
    <source>
        <dbReference type="ARBA" id="ARBA00010992"/>
    </source>
</evidence>
<feature type="transmembrane region" description="Helical" evidence="7">
    <location>
        <begin position="449"/>
        <end position="467"/>
    </location>
</feature>
<dbReference type="PROSITE" id="PS00217">
    <property type="entry name" value="SUGAR_TRANSPORT_2"/>
    <property type="match status" value="1"/>
</dbReference>
<name>A0A0B7KNU2_BIOOC</name>
<evidence type="ECO:0000256" key="7">
    <source>
        <dbReference type="SAM" id="Phobius"/>
    </source>
</evidence>
<evidence type="ECO:0000259" key="8">
    <source>
        <dbReference type="PROSITE" id="PS50850"/>
    </source>
</evidence>
<feature type="transmembrane region" description="Helical" evidence="7">
    <location>
        <begin position="249"/>
        <end position="271"/>
    </location>
</feature>
<dbReference type="PROSITE" id="PS50850">
    <property type="entry name" value="MFS"/>
    <property type="match status" value="1"/>
</dbReference>
<dbReference type="GO" id="GO:0016020">
    <property type="term" value="C:membrane"/>
    <property type="evidence" value="ECO:0007669"/>
    <property type="project" value="UniProtKB-SubCell"/>
</dbReference>
<dbReference type="InterPro" id="IPR005828">
    <property type="entry name" value="MFS_sugar_transport-like"/>
</dbReference>
<keyword evidence="5 7" id="KW-1133">Transmembrane helix</keyword>
<dbReference type="PANTHER" id="PTHR48020">
    <property type="entry name" value="PROTON MYO-INOSITOL COTRANSPORTER"/>
    <property type="match status" value="1"/>
</dbReference>
<proteinExistence type="inferred from homology"/>
<feature type="transmembrane region" description="Helical" evidence="7">
    <location>
        <begin position="102"/>
        <end position="121"/>
    </location>
</feature>
<evidence type="ECO:0000256" key="3">
    <source>
        <dbReference type="ARBA" id="ARBA00022448"/>
    </source>
</evidence>
<feature type="transmembrane region" description="Helical" evidence="7">
    <location>
        <begin position="547"/>
        <end position="567"/>
    </location>
</feature>
<feature type="transmembrane region" description="Helical" evidence="7">
    <location>
        <begin position="479"/>
        <end position="498"/>
    </location>
</feature>
<dbReference type="SUPFAM" id="SSF103473">
    <property type="entry name" value="MFS general substrate transporter"/>
    <property type="match status" value="1"/>
</dbReference>
<dbReference type="GO" id="GO:0015791">
    <property type="term" value="P:polyol transmembrane transport"/>
    <property type="evidence" value="ECO:0007669"/>
    <property type="project" value="UniProtKB-ARBA"/>
</dbReference>
<dbReference type="Pfam" id="PF00083">
    <property type="entry name" value="Sugar_tr"/>
    <property type="match status" value="1"/>
</dbReference>
<keyword evidence="6 7" id="KW-0472">Membrane</keyword>
<keyword evidence="3" id="KW-0813">Transport</keyword>
<feature type="transmembrane region" description="Helical" evidence="7">
    <location>
        <begin position="579"/>
        <end position="598"/>
    </location>
</feature>